<feature type="region of interest" description="Disordered" evidence="1">
    <location>
        <begin position="48"/>
        <end position="77"/>
    </location>
</feature>
<keyword evidence="3" id="KW-1185">Reference proteome</keyword>
<dbReference type="EMBL" id="BMQW01000010">
    <property type="protein sequence ID" value="GGP96616.1"/>
    <property type="molecule type" value="Genomic_DNA"/>
</dbReference>
<comment type="caution">
    <text evidence="2">The sequence shown here is derived from an EMBL/GenBank/DDBJ whole genome shotgun (WGS) entry which is preliminary data.</text>
</comment>
<protein>
    <recommendedName>
        <fullName evidence="4">Secreted protein</fullName>
    </recommendedName>
</protein>
<evidence type="ECO:0000256" key="1">
    <source>
        <dbReference type="SAM" id="MobiDB-lite"/>
    </source>
</evidence>
<feature type="compositionally biased region" description="Polar residues" evidence="1">
    <location>
        <begin position="65"/>
        <end position="76"/>
    </location>
</feature>
<dbReference type="RefSeq" id="WP_188958225.1">
    <property type="nucleotide sequence ID" value="NZ_BMQW01000010.1"/>
</dbReference>
<sequence length="185" mass="20619">MLTRPMLNTISCCALLLTPQLLAQLLLTPLLWITSIATASEFSQLTAKPSNNSTELNNSNANTLPQQSASDSQGNAITLPAEPRSALEYNADDIYIKPSLQKHIEANKPKKLSSRQANTNVADDPSCRWLKSRIKHLQKKQLQTQNSSFSHYQDEIDIRESEWACLKCATSGPNDVDRGECQHKR</sequence>
<gene>
    <name evidence="2" type="ORF">GCM10009410_33270</name>
</gene>
<proteinExistence type="predicted"/>
<dbReference type="Proteomes" id="UP000654004">
    <property type="component" value="Unassembled WGS sequence"/>
</dbReference>
<evidence type="ECO:0000313" key="2">
    <source>
        <dbReference type="EMBL" id="GGP96616.1"/>
    </source>
</evidence>
<evidence type="ECO:0008006" key="4">
    <source>
        <dbReference type="Google" id="ProtNLM"/>
    </source>
</evidence>
<accession>A0ABQ2QTA1</accession>
<name>A0ABQ2QTA1_9GAMM</name>
<evidence type="ECO:0000313" key="3">
    <source>
        <dbReference type="Proteomes" id="UP000654004"/>
    </source>
</evidence>
<reference evidence="3" key="1">
    <citation type="journal article" date="2019" name="Int. J. Syst. Evol. Microbiol.">
        <title>The Global Catalogue of Microorganisms (GCM) 10K type strain sequencing project: providing services to taxonomists for standard genome sequencing and annotation.</title>
        <authorList>
            <consortium name="The Broad Institute Genomics Platform"/>
            <consortium name="The Broad Institute Genome Sequencing Center for Infectious Disease"/>
            <person name="Wu L."/>
            <person name="Ma J."/>
        </authorList>
    </citation>
    <scope>NUCLEOTIDE SEQUENCE [LARGE SCALE GENOMIC DNA]</scope>
    <source>
        <strain evidence="3">JCM 32305</strain>
    </source>
</reference>
<organism evidence="2 3">
    <name type="scientific">Shewanella ulleungensis</name>
    <dbReference type="NCBI Taxonomy" id="2282699"/>
    <lineage>
        <taxon>Bacteria</taxon>
        <taxon>Pseudomonadati</taxon>
        <taxon>Pseudomonadota</taxon>
        <taxon>Gammaproteobacteria</taxon>
        <taxon>Alteromonadales</taxon>
        <taxon>Shewanellaceae</taxon>
        <taxon>Shewanella</taxon>
    </lineage>
</organism>
<feature type="compositionally biased region" description="Low complexity" evidence="1">
    <location>
        <begin position="50"/>
        <end position="64"/>
    </location>
</feature>